<reference evidence="6" key="1">
    <citation type="journal article" date="2021" name="Front. Microbiol.">
        <title>Comprehensive Comparative Genomics and Phenotyping of Methylobacterium Species.</title>
        <authorList>
            <person name="Alessa O."/>
            <person name="Ogura Y."/>
            <person name="Fujitani Y."/>
            <person name="Takami H."/>
            <person name="Hayashi T."/>
            <person name="Sahin N."/>
            <person name="Tani A."/>
        </authorList>
    </citation>
    <scope>NUCLEOTIDE SEQUENCE</scope>
    <source>
        <strain evidence="6">KCTC 52305</strain>
    </source>
</reference>
<dbReference type="Proteomes" id="UP001055167">
    <property type="component" value="Unassembled WGS sequence"/>
</dbReference>
<dbReference type="InterPro" id="IPR034718">
    <property type="entry name" value="RlpA"/>
</dbReference>
<comment type="similarity">
    <text evidence="3 4">Belongs to the RlpA family.</text>
</comment>
<dbReference type="SUPFAM" id="SSF50685">
    <property type="entry name" value="Barwin-like endoglucanases"/>
    <property type="match status" value="1"/>
</dbReference>
<dbReference type="EC" id="4.2.2.-" evidence="3"/>
<keyword evidence="7" id="KW-1185">Reference proteome</keyword>
<evidence type="ECO:0000256" key="2">
    <source>
        <dbReference type="ARBA" id="ARBA00023316"/>
    </source>
</evidence>
<dbReference type="PANTHER" id="PTHR34183">
    <property type="entry name" value="ENDOLYTIC PEPTIDOGLYCAN TRANSGLYCOSYLASE RLPA"/>
    <property type="match status" value="1"/>
</dbReference>
<evidence type="ECO:0000313" key="7">
    <source>
        <dbReference type="Proteomes" id="UP001055167"/>
    </source>
</evidence>
<protein>
    <recommendedName>
        <fullName evidence="3">Endolytic peptidoglycan transglycosylase RlpA</fullName>
        <ecNumber evidence="3">4.2.2.-</ecNumber>
    </recommendedName>
</protein>
<dbReference type="Gene3D" id="2.40.40.10">
    <property type="entry name" value="RlpA-like domain"/>
    <property type="match status" value="1"/>
</dbReference>
<feature type="domain" description="RlpA-like protein double-psi beta-barrel" evidence="5">
    <location>
        <begin position="36"/>
        <end position="118"/>
    </location>
</feature>
<keyword evidence="1 3" id="KW-0456">Lyase</keyword>
<dbReference type="RefSeq" id="WP_128566387.1">
    <property type="nucleotide sequence ID" value="NZ_BPQH01000001.1"/>
</dbReference>
<name>A0ABQ4QR48_9HYPH</name>
<evidence type="ECO:0000256" key="3">
    <source>
        <dbReference type="HAMAP-Rule" id="MF_02071"/>
    </source>
</evidence>
<sequence length="124" mass="12722">MMSAKPVRRSIAVILGGGLALAGSWPLGAVSPAQAQSGRASWYASGQRTASGERFNPNGLTAAHRSLPFGTRVRVTNQANGRSVVVRINDRGPFAGGRVIDLARGSARAIGISGTARVALAVVD</sequence>
<dbReference type="Pfam" id="PF03330">
    <property type="entry name" value="DPBB_1"/>
    <property type="match status" value="1"/>
</dbReference>
<evidence type="ECO:0000256" key="1">
    <source>
        <dbReference type="ARBA" id="ARBA00023239"/>
    </source>
</evidence>
<dbReference type="PANTHER" id="PTHR34183:SF8">
    <property type="entry name" value="ENDOLYTIC PEPTIDOGLYCAN TRANSGLYCOSYLASE RLPA-RELATED"/>
    <property type="match status" value="1"/>
</dbReference>
<dbReference type="InterPro" id="IPR009009">
    <property type="entry name" value="RlpA-like_DPBB"/>
</dbReference>
<evidence type="ECO:0000313" key="6">
    <source>
        <dbReference type="EMBL" id="GJD47699.1"/>
    </source>
</evidence>
<dbReference type="InterPro" id="IPR012997">
    <property type="entry name" value="RplA"/>
</dbReference>
<dbReference type="HAMAP" id="MF_02071">
    <property type="entry name" value="RlpA"/>
    <property type="match status" value="1"/>
</dbReference>
<organism evidence="6 7">
    <name type="scientific">Methylobacterium crusticola</name>
    <dbReference type="NCBI Taxonomy" id="1697972"/>
    <lineage>
        <taxon>Bacteria</taxon>
        <taxon>Pseudomonadati</taxon>
        <taxon>Pseudomonadota</taxon>
        <taxon>Alphaproteobacteria</taxon>
        <taxon>Hyphomicrobiales</taxon>
        <taxon>Methylobacteriaceae</taxon>
        <taxon>Methylobacterium</taxon>
    </lineage>
</organism>
<dbReference type="NCBIfam" id="TIGR00413">
    <property type="entry name" value="rlpA"/>
    <property type="match status" value="1"/>
</dbReference>
<dbReference type="EMBL" id="BPQH01000001">
    <property type="protein sequence ID" value="GJD47699.1"/>
    <property type="molecule type" value="Genomic_DNA"/>
</dbReference>
<comment type="caution">
    <text evidence="6">The sequence shown here is derived from an EMBL/GenBank/DDBJ whole genome shotgun (WGS) entry which is preliminary data.</text>
</comment>
<evidence type="ECO:0000256" key="4">
    <source>
        <dbReference type="RuleBase" id="RU003495"/>
    </source>
</evidence>
<dbReference type="CDD" id="cd22268">
    <property type="entry name" value="DPBB_RlpA-like"/>
    <property type="match status" value="1"/>
</dbReference>
<dbReference type="InterPro" id="IPR036908">
    <property type="entry name" value="RlpA-like_sf"/>
</dbReference>
<comment type="function">
    <text evidence="3">Lytic transglycosylase with a strong preference for naked glycan strands that lack stem peptides.</text>
</comment>
<reference evidence="6" key="2">
    <citation type="submission" date="2021-08" db="EMBL/GenBank/DDBJ databases">
        <authorList>
            <person name="Tani A."/>
            <person name="Ola A."/>
            <person name="Ogura Y."/>
            <person name="Katsura K."/>
            <person name="Hayashi T."/>
        </authorList>
    </citation>
    <scope>NUCLEOTIDE SEQUENCE</scope>
    <source>
        <strain evidence="6">KCTC 52305</strain>
    </source>
</reference>
<evidence type="ECO:0000259" key="5">
    <source>
        <dbReference type="Pfam" id="PF03330"/>
    </source>
</evidence>
<gene>
    <name evidence="6" type="primary">rlpA_1</name>
    <name evidence="3" type="synonym">rlpA</name>
    <name evidence="6" type="ORF">OPKNFCMD_0409</name>
</gene>
<accession>A0ABQ4QR48</accession>
<keyword evidence="2 3" id="KW-0961">Cell wall biogenesis/degradation</keyword>
<proteinExistence type="inferred from homology"/>